<accession>A0AA37ULH7</accession>
<dbReference type="InterPro" id="IPR008922">
    <property type="entry name" value="Di-copper_centre_dom_sf"/>
</dbReference>
<protein>
    <submittedName>
        <fullName evidence="2">Tyrosinase</fullName>
    </submittedName>
</protein>
<dbReference type="Proteomes" id="UP001055115">
    <property type="component" value="Unassembled WGS sequence"/>
</dbReference>
<evidence type="ECO:0000313" key="3">
    <source>
        <dbReference type="Proteomes" id="UP001055115"/>
    </source>
</evidence>
<dbReference type="EMBL" id="BQXU01000053">
    <property type="protein sequence ID" value="GKT51751.1"/>
    <property type="molecule type" value="Genomic_DNA"/>
</dbReference>
<evidence type="ECO:0000256" key="1">
    <source>
        <dbReference type="SAM" id="MobiDB-lite"/>
    </source>
</evidence>
<dbReference type="AlphaFoldDB" id="A0AA37ULH7"/>
<organism evidence="2 3">
    <name type="scientific">Colletotrichum spaethianum</name>
    <dbReference type="NCBI Taxonomy" id="700344"/>
    <lineage>
        <taxon>Eukaryota</taxon>
        <taxon>Fungi</taxon>
        <taxon>Dikarya</taxon>
        <taxon>Ascomycota</taxon>
        <taxon>Pezizomycotina</taxon>
        <taxon>Sordariomycetes</taxon>
        <taxon>Hypocreomycetidae</taxon>
        <taxon>Glomerellales</taxon>
        <taxon>Glomerellaceae</taxon>
        <taxon>Colletotrichum</taxon>
        <taxon>Colletotrichum spaethianum species complex</taxon>
    </lineage>
</organism>
<dbReference type="RefSeq" id="XP_049134101.1">
    <property type="nucleotide sequence ID" value="XM_049278144.1"/>
</dbReference>
<feature type="region of interest" description="Disordered" evidence="1">
    <location>
        <begin position="104"/>
        <end position="135"/>
    </location>
</feature>
<sequence>MLHHTNVDRLIAMWQAIHYNNKMQTQTIPSGALFATAANTPITADSPLKPFYRDTSGNFHTGRTASDIKNFGYSYPEIIDWNQSPDVLARQVTVSVNRLYGPAGNSRKLKARRKHRRSGCSAPGGQAGSYTPPATSQADFPYKKYTALVDLERSELPLPCSVYVYLDGEFAGKISVMSMPASGMMHSTVPLNTALERLGKSLDIAEPHSNNSSYATNSTTVQQPVISSDDEEITQKRLSVEINSVQL</sequence>
<dbReference type="Gene3D" id="1.10.1280.10">
    <property type="entry name" value="Di-copper center containing domain from catechol oxidase"/>
    <property type="match status" value="1"/>
</dbReference>
<dbReference type="SUPFAM" id="SSF48056">
    <property type="entry name" value="Di-copper centre-containing domain"/>
    <property type="match status" value="1"/>
</dbReference>
<name>A0AA37ULH7_9PEZI</name>
<dbReference type="GeneID" id="73332734"/>
<comment type="caution">
    <text evidence="2">The sequence shown here is derived from an EMBL/GenBank/DDBJ whole genome shotgun (WGS) entry which is preliminary data.</text>
</comment>
<reference evidence="2 3" key="1">
    <citation type="submission" date="2022-03" db="EMBL/GenBank/DDBJ databases">
        <title>Genome data of Colletotrichum spp.</title>
        <authorList>
            <person name="Utami Y.D."/>
            <person name="Hiruma K."/>
        </authorList>
    </citation>
    <scope>NUCLEOTIDE SEQUENCE [LARGE SCALE GENOMIC DNA]</scope>
    <source>
        <strain evidence="2 3">MAFF 239500</strain>
    </source>
</reference>
<feature type="compositionally biased region" description="Low complexity" evidence="1">
    <location>
        <begin position="209"/>
        <end position="220"/>
    </location>
</feature>
<feature type="region of interest" description="Disordered" evidence="1">
    <location>
        <begin position="205"/>
        <end position="226"/>
    </location>
</feature>
<keyword evidence="3" id="KW-1185">Reference proteome</keyword>
<feature type="compositionally biased region" description="Basic residues" evidence="1">
    <location>
        <begin position="107"/>
        <end position="118"/>
    </location>
</feature>
<gene>
    <name evidence="2" type="ORF">ColSpa_11932</name>
</gene>
<evidence type="ECO:0000313" key="2">
    <source>
        <dbReference type="EMBL" id="GKT51751.1"/>
    </source>
</evidence>
<proteinExistence type="predicted"/>